<dbReference type="Proteomes" id="UP001217838">
    <property type="component" value="Unassembled WGS sequence"/>
</dbReference>
<dbReference type="Gene3D" id="3.30.160.70">
    <property type="entry name" value="Methylated DNA-protein cysteine methyltransferase domain"/>
    <property type="match status" value="1"/>
</dbReference>
<comment type="cofactor">
    <cofactor evidence="2">
        <name>Zn(2+)</name>
        <dbReference type="ChEBI" id="CHEBI:29105"/>
    </cofactor>
</comment>
<name>A0ABT5B119_9BACT</name>
<evidence type="ECO:0000313" key="12">
    <source>
        <dbReference type="EMBL" id="MDC0667800.1"/>
    </source>
</evidence>
<dbReference type="PANTHER" id="PTHR10815:SF14">
    <property type="entry name" value="BIFUNCTIONAL TRANSCRIPTIONAL ACTIVATOR_DNA REPAIR ENZYME ADA"/>
    <property type="match status" value="1"/>
</dbReference>
<evidence type="ECO:0000256" key="9">
    <source>
        <dbReference type="ARBA" id="ARBA00023204"/>
    </source>
</evidence>
<dbReference type="GO" id="GO:0003677">
    <property type="term" value="F:DNA binding"/>
    <property type="evidence" value="ECO:0007669"/>
    <property type="project" value="UniProtKB-KW"/>
</dbReference>
<comment type="caution">
    <text evidence="12">The sequence shown here is derived from an EMBL/GenBank/DDBJ whole genome shotgun (WGS) entry which is preliminary data.</text>
</comment>
<comment type="catalytic activity">
    <reaction evidence="10">
        <text>a 6-O-methyl-2'-deoxyguanosine in DNA + L-cysteinyl-[protein] = S-methyl-L-cysteinyl-[protein] + a 2'-deoxyguanosine in DNA</text>
        <dbReference type="Rhea" id="RHEA:24000"/>
        <dbReference type="Rhea" id="RHEA-COMP:10131"/>
        <dbReference type="Rhea" id="RHEA-COMP:10132"/>
        <dbReference type="Rhea" id="RHEA-COMP:11367"/>
        <dbReference type="Rhea" id="RHEA-COMP:11368"/>
        <dbReference type="ChEBI" id="CHEBI:29950"/>
        <dbReference type="ChEBI" id="CHEBI:82612"/>
        <dbReference type="ChEBI" id="CHEBI:85445"/>
        <dbReference type="ChEBI" id="CHEBI:85448"/>
        <dbReference type="EC" id="2.1.1.63"/>
    </reaction>
</comment>
<evidence type="ECO:0000256" key="2">
    <source>
        <dbReference type="ARBA" id="ARBA00001947"/>
    </source>
</evidence>
<evidence type="ECO:0000256" key="3">
    <source>
        <dbReference type="ARBA" id="ARBA00022603"/>
    </source>
</evidence>
<dbReference type="Gene3D" id="1.10.10.10">
    <property type="entry name" value="Winged helix-like DNA-binding domain superfamily/Winged helix DNA-binding domain"/>
    <property type="match status" value="1"/>
</dbReference>
<keyword evidence="13" id="KW-1185">Reference proteome</keyword>
<evidence type="ECO:0000256" key="5">
    <source>
        <dbReference type="ARBA" id="ARBA00022763"/>
    </source>
</evidence>
<dbReference type="CDD" id="cd06445">
    <property type="entry name" value="ATase"/>
    <property type="match status" value="1"/>
</dbReference>
<keyword evidence="12" id="KW-0238">DNA-binding</keyword>
<keyword evidence="3 12" id="KW-0489">Methyltransferase</keyword>
<protein>
    <submittedName>
        <fullName evidence="12">Bifunctional DNA-binding transcriptional regulator/O6-methylguanine-DNA methyltransferase Ada</fullName>
        <ecNumber evidence="12">2.1.1.-</ecNumber>
    </submittedName>
</protein>
<dbReference type="Pfam" id="PF02805">
    <property type="entry name" value="Ada_Zn_binding"/>
    <property type="match status" value="1"/>
</dbReference>
<keyword evidence="8" id="KW-0804">Transcription</keyword>
<dbReference type="GO" id="GO:0008168">
    <property type="term" value="F:methyltransferase activity"/>
    <property type="evidence" value="ECO:0007669"/>
    <property type="project" value="UniProtKB-KW"/>
</dbReference>
<keyword evidence="4 12" id="KW-0808">Transferase</keyword>
<dbReference type="RefSeq" id="WP_271996192.1">
    <property type="nucleotide sequence ID" value="NZ_JAQNDN010000002.1"/>
</dbReference>
<proteinExistence type="predicted"/>
<dbReference type="InterPro" id="IPR014048">
    <property type="entry name" value="MethylDNA_cys_MeTrfase_DNA-bd"/>
</dbReference>
<evidence type="ECO:0000259" key="11">
    <source>
        <dbReference type="PROSITE" id="PS01124"/>
    </source>
</evidence>
<evidence type="ECO:0000256" key="8">
    <source>
        <dbReference type="ARBA" id="ARBA00023163"/>
    </source>
</evidence>
<dbReference type="SUPFAM" id="SSF46767">
    <property type="entry name" value="Methylated DNA-protein cysteine methyltransferase, C-terminal domain"/>
    <property type="match status" value="1"/>
</dbReference>
<evidence type="ECO:0000256" key="6">
    <source>
        <dbReference type="ARBA" id="ARBA00023015"/>
    </source>
</evidence>
<evidence type="ECO:0000256" key="10">
    <source>
        <dbReference type="ARBA" id="ARBA00049348"/>
    </source>
</evidence>
<organism evidence="12 13">
    <name type="scientific">Nannocystis radixulma</name>
    <dbReference type="NCBI Taxonomy" id="2995305"/>
    <lineage>
        <taxon>Bacteria</taxon>
        <taxon>Pseudomonadati</taxon>
        <taxon>Myxococcota</taxon>
        <taxon>Polyangia</taxon>
        <taxon>Nannocystales</taxon>
        <taxon>Nannocystaceae</taxon>
        <taxon>Nannocystis</taxon>
    </lineage>
</organism>
<dbReference type="Gene3D" id="1.10.10.60">
    <property type="entry name" value="Homeodomain-like"/>
    <property type="match status" value="1"/>
</dbReference>
<dbReference type="InterPro" id="IPR036631">
    <property type="entry name" value="MGMT_N_sf"/>
</dbReference>
<comment type="catalytic activity">
    <reaction evidence="1">
        <text>a 4-O-methyl-thymidine in DNA + L-cysteinyl-[protein] = a thymidine in DNA + S-methyl-L-cysteinyl-[protein]</text>
        <dbReference type="Rhea" id="RHEA:53428"/>
        <dbReference type="Rhea" id="RHEA-COMP:10131"/>
        <dbReference type="Rhea" id="RHEA-COMP:10132"/>
        <dbReference type="Rhea" id="RHEA-COMP:13555"/>
        <dbReference type="Rhea" id="RHEA-COMP:13556"/>
        <dbReference type="ChEBI" id="CHEBI:29950"/>
        <dbReference type="ChEBI" id="CHEBI:82612"/>
        <dbReference type="ChEBI" id="CHEBI:137386"/>
        <dbReference type="ChEBI" id="CHEBI:137387"/>
        <dbReference type="EC" id="2.1.1.63"/>
    </reaction>
</comment>
<dbReference type="PROSITE" id="PS01124">
    <property type="entry name" value="HTH_ARAC_FAMILY_2"/>
    <property type="match status" value="1"/>
</dbReference>
<accession>A0ABT5B119</accession>
<feature type="domain" description="HTH araC/xylS-type" evidence="11">
    <location>
        <begin position="93"/>
        <end position="189"/>
    </location>
</feature>
<keyword evidence="7" id="KW-0010">Activator</keyword>
<dbReference type="InterPro" id="IPR036217">
    <property type="entry name" value="MethylDNA_cys_MeTrfase_DNAb"/>
</dbReference>
<dbReference type="InterPro" id="IPR009057">
    <property type="entry name" value="Homeodomain-like_sf"/>
</dbReference>
<dbReference type="SMART" id="SM00342">
    <property type="entry name" value="HTH_ARAC"/>
    <property type="match status" value="1"/>
</dbReference>
<dbReference type="Pfam" id="PF12833">
    <property type="entry name" value="HTH_18"/>
    <property type="match status" value="1"/>
</dbReference>
<keyword evidence="6" id="KW-0805">Transcription regulation</keyword>
<keyword evidence="5" id="KW-0227">DNA damage</keyword>
<evidence type="ECO:0000313" key="13">
    <source>
        <dbReference type="Proteomes" id="UP001217838"/>
    </source>
</evidence>
<dbReference type="NCBIfam" id="TIGR00589">
    <property type="entry name" value="ogt"/>
    <property type="match status" value="1"/>
</dbReference>
<evidence type="ECO:0000256" key="7">
    <source>
        <dbReference type="ARBA" id="ARBA00023159"/>
    </source>
</evidence>
<dbReference type="EC" id="2.1.1.-" evidence="12"/>
<dbReference type="PROSITE" id="PS00374">
    <property type="entry name" value="MGMT"/>
    <property type="match status" value="1"/>
</dbReference>
<dbReference type="InterPro" id="IPR004026">
    <property type="entry name" value="Ada_DNA_repair_Zn-bd"/>
</dbReference>
<dbReference type="Pfam" id="PF01035">
    <property type="entry name" value="DNA_binding_1"/>
    <property type="match status" value="1"/>
</dbReference>
<sequence length="357" mass="38102">MSTRSEARAAVVTSDPRWPAVVAADPAADGSFFYSVVTTGVYCRPSCASRTPRPENVAFHTTVADAEAAGFRACKRCKPGQPSRAELKAELVARLCRFIEAAETVPSLEAVAERAGLSAYHVHRIFKAVTGVTPKAYAAAHRDARLRDELGRRSTVTEAIFGAGYGSGGRFYERADQVLGMTPSAYRAGGAATAIRFAVGECSLGSILVAASDRGVCAILLGDDPDRLVRDLQDRFPRAELIGGDPEFERQVATVVAFVEAPGVGLDLPLDVRGTAFQQRVWQALRAIPAGERISYAEVAERIGAPRSVRAVAQACSANALAVAIPCHRVVMRDGGLSGYRWGVERKRALLDREASA</sequence>
<dbReference type="PANTHER" id="PTHR10815">
    <property type="entry name" value="METHYLATED-DNA--PROTEIN-CYSTEINE METHYLTRANSFERASE"/>
    <property type="match status" value="1"/>
</dbReference>
<dbReference type="SUPFAM" id="SSF46689">
    <property type="entry name" value="Homeodomain-like"/>
    <property type="match status" value="1"/>
</dbReference>
<dbReference type="InterPro" id="IPR001497">
    <property type="entry name" value="MethylDNA_cys_MeTrfase_AS"/>
</dbReference>
<dbReference type="NCBIfam" id="NF011964">
    <property type="entry name" value="PRK15435.1"/>
    <property type="match status" value="1"/>
</dbReference>
<dbReference type="Gene3D" id="3.40.10.10">
    <property type="entry name" value="DNA Methylphosphotriester Repair Domain"/>
    <property type="match status" value="1"/>
</dbReference>
<dbReference type="EMBL" id="JAQNDN010000002">
    <property type="protein sequence ID" value="MDC0667800.1"/>
    <property type="molecule type" value="Genomic_DNA"/>
</dbReference>
<keyword evidence="9" id="KW-0234">DNA repair</keyword>
<dbReference type="InterPro" id="IPR035451">
    <property type="entry name" value="Ada-like_dom_sf"/>
</dbReference>
<evidence type="ECO:0000256" key="4">
    <source>
        <dbReference type="ARBA" id="ARBA00022679"/>
    </source>
</evidence>
<dbReference type="PIRSF" id="PIRSF000409">
    <property type="entry name" value="Ada"/>
    <property type="match status" value="1"/>
</dbReference>
<gene>
    <name evidence="12" type="primary">ada</name>
    <name evidence="12" type="ORF">POL58_08630</name>
</gene>
<evidence type="ECO:0000256" key="1">
    <source>
        <dbReference type="ARBA" id="ARBA00001286"/>
    </source>
</evidence>
<dbReference type="SUPFAM" id="SSF57884">
    <property type="entry name" value="Ada DNA repair protein, N-terminal domain (N-Ada 10)"/>
    <property type="match status" value="1"/>
</dbReference>
<dbReference type="InterPro" id="IPR018060">
    <property type="entry name" value="HTH_AraC"/>
</dbReference>
<dbReference type="InterPro" id="IPR036388">
    <property type="entry name" value="WH-like_DNA-bd_sf"/>
</dbReference>
<reference evidence="12 13" key="1">
    <citation type="submission" date="2022-11" db="EMBL/GenBank/DDBJ databases">
        <title>Minimal conservation of predation-associated metabolite biosynthetic gene clusters underscores biosynthetic potential of Myxococcota including descriptions for ten novel species: Archangium lansinium sp. nov., Myxococcus landrumus sp. nov., Nannocystis bai.</title>
        <authorList>
            <person name="Ahearne A."/>
            <person name="Stevens C."/>
            <person name="Dowd S."/>
        </authorList>
    </citation>
    <scope>NUCLEOTIDE SEQUENCE [LARGE SCALE GENOMIC DNA]</scope>
    <source>
        <strain evidence="12 13">NCELM</strain>
    </source>
</reference>
<dbReference type="InterPro" id="IPR016221">
    <property type="entry name" value="Bifunct_regulatory_prot_Ada"/>
</dbReference>
<dbReference type="GO" id="GO:0032259">
    <property type="term" value="P:methylation"/>
    <property type="evidence" value="ECO:0007669"/>
    <property type="project" value="UniProtKB-KW"/>
</dbReference>
<dbReference type="SUPFAM" id="SSF53155">
    <property type="entry name" value="Methylated DNA-protein cysteine methyltransferase domain"/>
    <property type="match status" value="1"/>
</dbReference>